<dbReference type="PANTHER" id="PTHR10815:SF5">
    <property type="entry name" value="METHYLATED-DNA--PROTEIN-CYSTEINE METHYLTRANSFERASE"/>
    <property type="match status" value="1"/>
</dbReference>
<dbReference type="AlphaFoldDB" id="A0A6M0Q2A9"/>
<evidence type="ECO:0000256" key="7">
    <source>
        <dbReference type="ARBA" id="ARBA00049348"/>
    </source>
</evidence>
<evidence type="ECO:0000256" key="5">
    <source>
        <dbReference type="ARBA" id="ARBA00022763"/>
    </source>
</evidence>
<dbReference type="FunFam" id="1.10.10.10:FF:000214">
    <property type="entry name" value="Methylated-DNA--protein-cysteine methyltransferase"/>
    <property type="match status" value="1"/>
</dbReference>
<gene>
    <name evidence="11" type="ORF">G4D63_02105</name>
</gene>
<protein>
    <recommendedName>
        <fullName evidence="8">Methylated-DNA--protein-cysteine methyltransferase</fullName>
        <ecNumber evidence="8">2.1.1.63</ecNumber>
    </recommendedName>
    <alternativeName>
        <fullName evidence="8">6-O-methylguanine-DNA methyltransferase</fullName>
        <shortName evidence="8">MGMT</shortName>
    </alternativeName>
    <alternativeName>
        <fullName evidence="8">O-6-methylguanine-DNA-alkyltransferase</fullName>
    </alternativeName>
</protein>
<dbReference type="EC" id="2.1.1.63" evidence="8"/>
<dbReference type="InterPro" id="IPR014048">
    <property type="entry name" value="MethylDNA_cys_MeTrfase_DNA-bd"/>
</dbReference>
<dbReference type="GO" id="GO:0003908">
    <property type="term" value="F:methylated-DNA-[protein]-cysteine S-methyltransferase activity"/>
    <property type="evidence" value="ECO:0007669"/>
    <property type="project" value="UniProtKB-UniRule"/>
</dbReference>
<keyword evidence="3 8" id="KW-0489">Methyltransferase</keyword>
<keyword evidence="8" id="KW-0963">Cytoplasm</keyword>
<dbReference type="Pfam" id="PF02870">
    <property type="entry name" value="Methyltransf_1N"/>
    <property type="match status" value="1"/>
</dbReference>
<comment type="similarity">
    <text evidence="2 8">Belongs to the MGMT family.</text>
</comment>
<dbReference type="EMBL" id="JAAIWM010000001">
    <property type="protein sequence ID" value="NEY70525.1"/>
    <property type="molecule type" value="Genomic_DNA"/>
</dbReference>
<feature type="active site" description="Nucleophile; methyl group acceptor" evidence="8">
    <location>
        <position position="131"/>
    </location>
</feature>
<accession>A0A6M0Q2A9</accession>
<dbReference type="GO" id="GO:0032259">
    <property type="term" value="P:methylation"/>
    <property type="evidence" value="ECO:0007669"/>
    <property type="project" value="UniProtKB-KW"/>
</dbReference>
<reference evidence="11 12" key="1">
    <citation type="submission" date="2020-02" db="EMBL/GenBank/DDBJ databases">
        <title>Bacillus aquiflavi sp. nov., isolated from yellow water of strong flavor Chinese baijiu in Yibin region of China.</title>
        <authorList>
            <person name="Xie J."/>
        </authorList>
    </citation>
    <scope>NUCLEOTIDE SEQUENCE [LARGE SCALE GENOMIC DNA]</scope>
    <source>
        <strain evidence="11 12">SA4</strain>
    </source>
</reference>
<evidence type="ECO:0000256" key="2">
    <source>
        <dbReference type="ARBA" id="ARBA00008711"/>
    </source>
</evidence>
<dbReference type="InterPro" id="IPR036631">
    <property type="entry name" value="MGMT_N_sf"/>
</dbReference>
<evidence type="ECO:0000256" key="3">
    <source>
        <dbReference type="ARBA" id="ARBA00022603"/>
    </source>
</evidence>
<comment type="catalytic activity">
    <reaction evidence="7 8">
        <text>a 6-O-methyl-2'-deoxyguanosine in DNA + L-cysteinyl-[protein] = S-methyl-L-cysteinyl-[protein] + a 2'-deoxyguanosine in DNA</text>
        <dbReference type="Rhea" id="RHEA:24000"/>
        <dbReference type="Rhea" id="RHEA-COMP:10131"/>
        <dbReference type="Rhea" id="RHEA-COMP:10132"/>
        <dbReference type="Rhea" id="RHEA-COMP:11367"/>
        <dbReference type="Rhea" id="RHEA-COMP:11368"/>
        <dbReference type="ChEBI" id="CHEBI:29950"/>
        <dbReference type="ChEBI" id="CHEBI:82612"/>
        <dbReference type="ChEBI" id="CHEBI:85445"/>
        <dbReference type="ChEBI" id="CHEBI:85448"/>
        <dbReference type="EC" id="2.1.1.63"/>
    </reaction>
</comment>
<dbReference type="HAMAP" id="MF_00772">
    <property type="entry name" value="OGT"/>
    <property type="match status" value="1"/>
</dbReference>
<dbReference type="SUPFAM" id="SSF46767">
    <property type="entry name" value="Methylated DNA-protein cysteine methyltransferase, C-terminal domain"/>
    <property type="match status" value="1"/>
</dbReference>
<evidence type="ECO:0000313" key="11">
    <source>
        <dbReference type="EMBL" id="NEY70525.1"/>
    </source>
</evidence>
<comment type="miscellaneous">
    <text evidence="8">This enzyme catalyzes only one turnover and therefore is not strictly catalytic. According to one definition, an enzyme is a biocatalyst that acts repeatedly and over many reaction cycles.</text>
</comment>
<sequence>MLYYKNIHTLLGIIYIVTSENHVVGVLIGEPQWAEYQKKNQDHLIQGSTKLLEDAVVQMEEYFKGTRMSFDLPLSLSGTDFQKQVWQVLQAIPYGETISYLDVAEKIDKPKAVRAVGQANRANKLPIIIACHRVIGKNKTLTGYAGNKVDLKEKLLQLEGSIEFNLKVNE</sequence>
<keyword evidence="4 8" id="KW-0808">Transferase</keyword>
<dbReference type="Proteomes" id="UP000481043">
    <property type="component" value="Unassembled WGS sequence"/>
</dbReference>
<evidence type="ECO:0000259" key="10">
    <source>
        <dbReference type="Pfam" id="PF02870"/>
    </source>
</evidence>
<dbReference type="InterPro" id="IPR008332">
    <property type="entry name" value="MethylG_MeTrfase_N"/>
</dbReference>
<comment type="subcellular location">
    <subcellularLocation>
        <location evidence="8">Cytoplasm</location>
    </subcellularLocation>
</comment>
<dbReference type="Gene3D" id="3.30.160.70">
    <property type="entry name" value="Methylated DNA-protein cysteine methyltransferase domain"/>
    <property type="match status" value="1"/>
</dbReference>
<proteinExistence type="inferred from homology"/>
<dbReference type="CDD" id="cd06445">
    <property type="entry name" value="ATase"/>
    <property type="match status" value="1"/>
</dbReference>
<dbReference type="PANTHER" id="PTHR10815">
    <property type="entry name" value="METHYLATED-DNA--PROTEIN-CYSTEINE METHYLTRANSFERASE"/>
    <property type="match status" value="1"/>
</dbReference>
<dbReference type="InterPro" id="IPR023546">
    <property type="entry name" value="MGMT"/>
</dbReference>
<dbReference type="GO" id="GO:0005737">
    <property type="term" value="C:cytoplasm"/>
    <property type="evidence" value="ECO:0007669"/>
    <property type="project" value="UniProtKB-SubCell"/>
</dbReference>
<name>A0A6M0Q2A9_9BACI</name>
<dbReference type="InterPro" id="IPR036217">
    <property type="entry name" value="MethylDNA_cys_MeTrfase_DNAb"/>
</dbReference>
<dbReference type="Pfam" id="PF01035">
    <property type="entry name" value="DNA_binding_1"/>
    <property type="match status" value="1"/>
</dbReference>
<evidence type="ECO:0000256" key="4">
    <source>
        <dbReference type="ARBA" id="ARBA00022679"/>
    </source>
</evidence>
<organism evidence="11 12">
    <name type="scientific">Bacillus mesophilus</name>
    <dbReference type="NCBI Taxonomy" id="1808955"/>
    <lineage>
        <taxon>Bacteria</taxon>
        <taxon>Bacillati</taxon>
        <taxon>Bacillota</taxon>
        <taxon>Bacilli</taxon>
        <taxon>Bacillales</taxon>
        <taxon>Bacillaceae</taxon>
        <taxon>Bacillus</taxon>
    </lineage>
</organism>
<evidence type="ECO:0000256" key="6">
    <source>
        <dbReference type="ARBA" id="ARBA00023204"/>
    </source>
</evidence>
<keyword evidence="6 8" id="KW-0234">DNA repair</keyword>
<evidence type="ECO:0000256" key="1">
    <source>
        <dbReference type="ARBA" id="ARBA00001286"/>
    </source>
</evidence>
<keyword evidence="5 8" id="KW-0227">DNA damage</keyword>
<dbReference type="RefSeq" id="WP_163177210.1">
    <property type="nucleotide sequence ID" value="NZ_JAAIWM010000001.1"/>
</dbReference>
<dbReference type="InterPro" id="IPR036388">
    <property type="entry name" value="WH-like_DNA-bd_sf"/>
</dbReference>
<comment type="catalytic activity">
    <reaction evidence="1 8">
        <text>a 4-O-methyl-thymidine in DNA + L-cysteinyl-[protein] = a thymidine in DNA + S-methyl-L-cysteinyl-[protein]</text>
        <dbReference type="Rhea" id="RHEA:53428"/>
        <dbReference type="Rhea" id="RHEA-COMP:10131"/>
        <dbReference type="Rhea" id="RHEA-COMP:10132"/>
        <dbReference type="Rhea" id="RHEA-COMP:13555"/>
        <dbReference type="Rhea" id="RHEA-COMP:13556"/>
        <dbReference type="ChEBI" id="CHEBI:29950"/>
        <dbReference type="ChEBI" id="CHEBI:82612"/>
        <dbReference type="ChEBI" id="CHEBI:137386"/>
        <dbReference type="ChEBI" id="CHEBI:137387"/>
        <dbReference type="EC" id="2.1.1.63"/>
    </reaction>
</comment>
<dbReference type="GO" id="GO:0006307">
    <property type="term" value="P:DNA alkylation repair"/>
    <property type="evidence" value="ECO:0007669"/>
    <property type="project" value="UniProtKB-UniRule"/>
</dbReference>
<evidence type="ECO:0000256" key="8">
    <source>
        <dbReference type="HAMAP-Rule" id="MF_00772"/>
    </source>
</evidence>
<evidence type="ECO:0000259" key="9">
    <source>
        <dbReference type="Pfam" id="PF01035"/>
    </source>
</evidence>
<evidence type="ECO:0000313" key="12">
    <source>
        <dbReference type="Proteomes" id="UP000481043"/>
    </source>
</evidence>
<comment type="caution">
    <text evidence="11">The sequence shown here is derived from an EMBL/GenBank/DDBJ whole genome shotgun (WGS) entry which is preliminary data.</text>
</comment>
<feature type="domain" description="Methylated-DNA-[protein]-cysteine S-methyltransferase DNA binding" evidence="9">
    <location>
        <begin position="80"/>
        <end position="160"/>
    </location>
</feature>
<comment type="function">
    <text evidence="8">Involved in the cellular defense against the biological effects of O6-methylguanine (O6-MeG) and O4-methylthymine (O4-MeT) in DNA. Repairs the methylated nucleobase in DNA by stoichiometrically transferring the methyl group to a cysteine residue in the enzyme. This is a suicide reaction: the enzyme is irreversibly inactivated.</text>
</comment>
<keyword evidence="12" id="KW-1185">Reference proteome</keyword>
<feature type="domain" description="Methylguanine DNA methyltransferase ribonuclease-like" evidence="10">
    <location>
        <begin position="2"/>
        <end position="76"/>
    </location>
</feature>
<dbReference type="NCBIfam" id="TIGR00589">
    <property type="entry name" value="ogt"/>
    <property type="match status" value="1"/>
</dbReference>
<dbReference type="SUPFAM" id="SSF53155">
    <property type="entry name" value="Methylated DNA-protein cysteine methyltransferase domain"/>
    <property type="match status" value="1"/>
</dbReference>
<dbReference type="Gene3D" id="1.10.10.10">
    <property type="entry name" value="Winged helix-like DNA-binding domain superfamily/Winged helix DNA-binding domain"/>
    <property type="match status" value="1"/>
</dbReference>